<protein>
    <submittedName>
        <fullName evidence="3">Uncharacterized protein</fullName>
    </submittedName>
</protein>
<reference evidence="4" key="1">
    <citation type="journal article" date="2021" name="ISME J.">
        <title>Evolutionary origin and ecological implication of a unique nif island in free-living Bradyrhizobium lineages.</title>
        <authorList>
            <person name="Tao J."/>
        </authorList>
    </citation>
    <scope>NUCLEOTIDE SEQUENCE [LARGE SCALE GENOMIC DNA]</scope>
    <source>
        <strain evidence="4">SZCCT0434</strain>
    </source>
</reference>
<sequence>MRETIRPFLAALSVASLAVSMTALSSGGAVAQASKQQQMAPAAKQPAQAAPAPQDQQLPPIKQIALTDQQIDNALAAGKEMDPITAKLSPDAKPDPKVLAQLEGIAKKHGFANSDAYNNVVDNISLVLGGFDPKTKKYVGPEAVLKAQIAEVQADKKMSAQDKKEALADLNEALKSPPPAVENKGNIDLVAKNYDKLMEEFGGSDEN</sequence>
<accession>A0ABS5FJC3</accession>
<proteinExistence type="predicted"/>
<name>A0ABS5FJC3_9BRAD</name>
<evidence type="ECO:0000256" key="2">
    <source>
        <dbReference type="SAM" id="SignalP"/>
    </source>
</evidence>
<keyword evidence="4" id="KW-1185">Reference proteome</keyword>
<keyword evidence="2" id="KW-0732">Signal</keyword>
<feature type="region of interest" description="Disordered" evidence="1">
    <location>
        <begin position="36"/>
        <end position="55"/>
    </location>
</feature>
<evidence type="ECO:0000256" key="1">
    <source>
        <dbReference type="SAM" id="MobiDB-lite"/>
    </source>
</evidence>
<dbReference type="Proteomes" id="UP001315278">
    <property type="component" value="Unassembled WGS sequence"/>
</dbReference>
<comment type="caution">
    <text evidence="3">The sequence shown here is derived from an EMBL/GenBank/DDBJ whole genome shotgun (WGS) entry which is preliminary data.</text>
</comment>
<organism evidence="3 4">
    <name type="scientific">Bradyrhizobium jicamae</name>
    <dbReference type="NCBI Taxonomy" id="280332"/>
    <lineage>
        <taxon>Bacteria</taxon>
        <taxon>Pseudomonadati</taxon>
        <taxon>Pseudomonadota</taxon>
        <taxon>Alphaproteobacteria</taxon>
        <taxon>Hyphomicrobiales</taxon>
        <taxon>Nitrobacteraceae</taxon>
        <taxon>Bradyrhizobium</taxon>
    </lineage>
</organism>
<dbReference type="RefSeq" id="WP_212493058.1">
    <property type="nucleotide sequence ID" value="NZ_JAFCJH010000014.1"/>
</dbReference>
<dbReference type="EMBL" id="JAFCJH010000014">
    <property type="protein sequence ID" value="MBR0796889.1"/>
    <property type="molecule type" value="Genomic_DNA"/>
</dbReference>
<evidence type="ECO:0000313" key="4">
    <source>
        <dbReference type="Proteomes" id="UP001315278"/>
    </source>
</evidence>
<feature type="chain" id="PRO_5045369938" evidence="2">
    <location>
        <begin position="32"/>
        <end position="207"/>
    </location>
</feature>
<gene>
    <name evidence="3" type="ORF">JQ615_15950</name>
</gene>
<feature type="signal peptide" evidence="2">
    <location>
        <begin position="1"/>
        <end position="31"/>
    </location>
</feature>
<evidence type="ECO:0000313" key="3">
    <source>
        <dbReference type="EMBL" id="MBR0796889.1"/>
    </source>
</evidence>